<evidence type="ECO:0000256" key="1">
    <source>
        <dbReference type="SAM" id="Phobius"/>
    </source>
</evidence>
<evidence type="ECO:0000313" key="2">
    <source>
        <dbReference type="EMBL" id="MCX5463092.1"/>
    </source>
</evidence>
<organism evidence="2 3">
    <name type="scientific">Alcaligenes parafaecalis</name>
    <dbReference type="NCBI Taxonomy" id="171260"/>
    <lineage>
        <taxon>Bacteria</taxon>
        <taxon>Pseudomonadati</taxon>
        <taxon>Pseudomonadota</taxon>
        <taxon>Betaproteobacteria</taxon>
        <taxon>Burkholderiales</taxon>
        <taxon>Alcaligenaceae</taxon>
        <taxon>Alcaligenes</taxon>
    </lineage>
</organism>
<keyword evidence="1" id="KW-1133">Transmembrane helix</keyword>
<dbReference type="InterPro" id="IPR032774">
    <property type="entry name" value="WG_beta_rep"/>
</dbReference>
<keyword evidence="1" id="KW-0812">Transmembrane</keyword>
<dbReference type="Proteomes" id="UP001209916">
    <property type="component" value="Unassembled WGS sequence"/>
</dbReference>
<sequence length="216" mass="24008">MASRLKIRMGLFRLKRASFKTVAFKKGLSSVLMPVFARRAWQVFNKPASASASASASFAGSTSTLALFSLFIPFTAPVPSKSRLWSFGLLAFLFVLISVFSPIVEGSSLQQDDQGWVYVNDQGEPILRPFIYDNGPDYFEEGLARFVSKGKMGFHDQALKIQIPARYDFAFPFVDGYAKVGMNCKFIPDGEHRSVLCKQWESIPNPLSGSKDRPAN</sequence>
<name>A0ABT3VIQ2_9BURK</name>
<evidence type="ECO:0000313" key="3">
    <source>
        <dbReference type="Proteomes" id="UP001209916"/>
    </source>
</evidence>
<dbReference type="RefSeq" id="WP_266120077.1">
    <property type="nucleotide sequence ID" value="NZ_JAPKNA010000001.1"/>
</dbReference>
<dbReference type="EMBL" id="JAPKNA010000001">
    <property type="protein sequence ID" value="MCX5463092.1"/>
    <property type="molecule type" value="Genomic_DNA"/>
</dbReference>
<dbReference type="Pfam" id="PF14903">
    <property type="entry name" value="WG_beta_rep"/>
    <property type="match status" value="2"/>
</dbReference>
<feature type="transmembrane region" description="Helical" evidence="1">
    <location>
        <begin position="52"/>
        <end position="72"/>
    </location>
</feature>
<comment type="caution">
    <text evidence="2">The sequence shown here is derived from an EMBL/GenBank/DDBJ whole genome shotgun (WGS) entry which is preliminary data.</text>
</comment>
<protein>
    <submittedName>
        <fullName evidence="2">WG repeat-containing protein</fullName>
    </submittedName>
</protein>
<gene>
    <name evidence="2" type="ORF">OSH09_02775</name>
</gene>
<accession>A0ABT3VIQ2</accession>
<keyword evidence="3" id="KW-1185">Reference proteome</keyword>
<reference evidence="2 3" key="1">
    <citation type="submission" date="2022-11" db="EMBL/GenBank/DDBJ databases">
        <title>Biodiversity and phylogenetic relationships of bacteria.</title>
        <authorList>
            <person name="Machado R.A.R."/>
            <person name="Bhat A."/>
            <person name="Loulou A."/>
            <person name="Kallel S."/>
        </authorList>
    </citation>
    <scope>NUCLEOTIDE SEQUENCE [LARGE SCALE GENOMIC DNA]</scope>
    <source>
        <strain evidence="2 3">DSM 13975</strain>
    </source>
</reference>
<proteinExistence type="predicted"/>
<feature type="transmembrane region" description="Helical" evidence="1">
    <location>
        <begin position="84"/>
        <end position="104"/>
    </location>
</feature>
<keyword evidence="1" id="KW-0472">Membrane</keyword>